<evidence type="ECO:0000256" key="2">
    <source>
        <dbReference type="SAM" id="Phobius"/>
    </source>
</evidence>
<evidence type="ECO:0000313" key="4">
    <source>
        <dbReference type="EMBL" id="QEH33611.1"/>
    </source>
</evidence>
<dbReference type="AlphaFoldDB" id="A0A5B9W018"/>
<organism evidence="4 5">
    <name type="scientific">Aquisphaera giovannonii</name>
    <dbReference type="NCBI Taxonomy" id="406548"/>
    <lineage>
        <taxon>Bacteria</taxon>
        <taxon>Pseudomonadati</taxon>
        <taxon>Planctomycetota</taxon>
        <taxon>Planctomycetia</taxon>
        <taxon>Isosphaerales</taxon>
        <taxon>Isosphaeraceae</taxon>
        <taxon>Aquisphaera</taxon>
    </lineage>
</organism>
<keyword evidence="2" id="KW-0812">Transmembrane</keyword>
<dbReference type="InterPro" id="IPR003675">
    <property type="entry name" value="Rce1/LyrA-like_dom"/>
</dbReference>
<dbReference type="NCBIfam" id="TIGR03008">
    <property type="entry name" value="pepcterm_CAAX"/>
    <property type="match status" value="1"/>
</dbReference>
<dbReference type="RefSeq" id="WP_148593609.1">
    <property type="nucleotide sequence ID" value="NZ_CP042997.1"/>
</dbReference>
<dbReference type="EMBL" id="CP042997">
    <property type="protein sequence ID" value="QEH33611.1"/>
    <property type="molecule type" value="Genomic_DNA"/>
</dbReference>
<accession>A0A5B9W018</accession>
<feature type="transmembrane region" description="Helical" evidence="2">
    <location>
        <begin position="88"/>
        <end position="108"/>
    </location>
</feature>
<keyword evidence="4" id="KW-0378">Hydrolase</keyword>
<feature type="transmembrane region" description="Helical" evidence="2">
    <location>
        <begin position="217"/>
        <end position="236"/>
    </location>
</feature>
<feature type="domain" description="CAAX prenyl protease 2/Lysostaphin resistance protein A-like" evidence="3">
    <location>
        <begin position="138"/>
        <end position="229"/>
    </location>
</feature>
<feature type="transmembrane region" description="Helical" evidence="2">
    <location>
        <begin position="58"/>
        <end position="76"/>
    </location>
</feature>
<feature type="transmembrane region" description="Helical" evidence="2">
    <location>
        <begin position="136"/>
        <end position="157"/>
    </location>
</feature>
<name>A0A5B9W018_9BACT</name>
<dbReference type="Pfam" id="PF02517">
    <property type="entry name" value="Rce1-like"/>
    <property type="match status" value="1"/>
</dbReference>
<keyword evidence="4" id="KW-0645">Protease</keyword>
<evidence type="ECO:0000259" key="3">
    <source>
        <dbReference type="Pfam" id="PF02517"/>
    </source>
</evidence>
<sequence length="244" mass="26730">MNLQTPAKDEPGAPQPRPGRAANPAEPGVGDLLPYVAPMFAFLALTSLEAYLPEGWYPLAYAAKVAIVSMVAIYFRAAWSDLRPLPRIGAVTLAVVVGLIVYVLWVRLDGLYPPLSFLGKRTGFDPTAIPSGGRQAFIAVRLFGLVLLVPLIEELFWRSFLMRWIINPNFLEVPVGRVTPAAAGITSAAFALAHPEWLPAILTGLLWAGLLWRTRSLFACFVSHLVANLALGIHVLSTGEWRYW</sequence>
<gene>
    <name evidence="4" type="ORF">OJF2_21150</name>
</gene>
<keyword evidence="5" id="KW-1185">Reference proteome</keyword>
<dbReference type="GO" id="GO:0004175">
    <property type="term" value="F:endopeptidase activity"/>
    <property type="evidence" value="ECO:0007669"/>
    <property type="project" value="UniProtKB-ARBA"/>
</dbReference>
<proteinExistence type="predicted"/>
<keyword evidence="2" id="KW-1133">Transmembrane helix</keyword>
<evidence type="ECO:0000256" key="1">
    <source>
        <dbReference type="SAM" id="MobiDB-lite"/>
    </source>
</evidence>
<reference evidence="4 5" key="1">
    <citation type="submission" date="2019-08" db="EMBL/GenBank/DDBJ databases">
        <title>Deep-cultivation of Planctomycetes and their phenomic and genomic characterization uncovers novel biology.</title>
        <authorList>
            <person name="Wiegand S."/>
            <person name="Jogler M."/>
            <person name="Boedeker C."/>
            <person name="Pinto D."/>
            <person name="Vollmers J."/>
            <person name="Rivas-Marin E."/>
            <person name="Kohn T."/>
            <person name="Peeters S.H."/>
            <person name="Heuer A."/>
            <person name="Rast P."/>
            <person name="Oberbeckmann S."/>
            <person name="Bunk B."/>
            <person name="Jeske O."/>
            <person name="Meyerdierks A."/>
            <person name="Storesund J.E."/>
            <person name="Kallscheuer N."/>
            <person name="Luecker S."/>
            <person name="Lage O.M."/>
            <person name="Pohl T."/>
            <person name="Merkel B.J."/>
            <person name="Hornburger P."/>
            <person name="Mueller R.-W."/>
            <person name="Bruemmer F."/>
            <person name="Labrenz M."/>
            <person name="Spormann A.M."/>
            <person name="Op den Camp H."/>
            <person name="Overmann J."/>
            <person name="Amann R."/>
            <person name="Jetten M.S.M."/>
            <person name="Mascher T."/>
            <person name="Medema M.H."/>
            <person name="Devos D.P."/>
            <person name="Kaster A.-K."/>
            <person name="Ovreas L."/>
            <person name="Rohde M."/>
            <person name="Galperin M.Y."/>
            <person name="Jogler C."/>
        </authorList>
    </citation>
    <scope>NUCLEOTIDE SEQUENCE [LARGE SCALE GENOMIC DNA]</scope>
    <source>
        <strain evidence="4 5">OJF2</strain>
    </source>
</reference>
<feature type="region of interest" description="Disordered" evidence="1">
    <location>
        <begin position="1"/>
        <end position="23"/>
    </location>
</feature>
<protein>
    <submittedName>
        <fullName evidence="4">CAAX amino terminal protease self-immunity</fullName>
    </submittedName>
</protein>
<dbReference type="GO" id="GO:0080120">
    <property type="term" value="P:CAAX-box protein maturation"/>
    <property type="evidence" value="ECO:0007669"/>
    <property type="project" value="UniProtKB-ARBA"/>
</dbReference>
<dbReference type="InterPro" id="IPR014346">
    <property type="entry name" value="Prenyl_protease-related"/>
</dbReference>
<dbReference type="Proteomes" id="UP000324233">
    <property type="component" value="Chromosome"/>
</dbReference>
<evidence type="ECO:0000313" key="5">
    <source>
        <dbReference type="Proteomes" id="UP000324233"/>
    </source>
</evidence>
<keyword evidence="2" id="KW-0472">Membrane</keyword>
<dbReference type="GO" id="GO:0006508">
    <property type="term" value="P:proteolysis"/>
    <property type="evidence" value="ECO:0007669"/>
    <property type="project" value="UniProtKB-KW"/>
</dbReference>
<dbReference type="KEGG" id="agv:OJF2_21150"/>
<dbReference type="OrthoDB" id="9787923at2"/>